<evidence type="ECO:0000313" key="1">
    <source>
        <dbReference type="EMBL" id="KAF3333352.1"/>
    </source>
</evidence>
<accession>A0A833R8H5</accession>
<dbReference type="OrthoDB" id="603661at2759"/>
<name>A0A833R8H5_9POAL</name>
<sequence>MFAQEVFQLWHTRNAQLIFCFIASGHTSKIIVAPFAIGAGAFRNVNRGFVIPELPACLSFSAVFLVVAVGTLSEKTTAEHVAGSNVVPLLQRQVIVPDTADNIMEPPWVAAHIMRKMDYPYEEVQESMKDPKVAEFWLNILPQIVGCFKYGENVKKKNSGGPTKNKCHMIMQGEREPSWDHLEDRLLLADKTYHSS</sequence>
<dbReference type="EMBL" id="SWLB01000010">
    <property type="protein sequence ID" value="KAF3333352.1"/>
    <property type="molecule type" value="Genomic_DNA"/>
</dbReference>
<proteinExistence type="predicted"/>
<reference evidence="1" key="1">
    <citation type="submission" date="2020-01" db="EMBL/GenBank/DDBJ databases">
        <title>Genome sequence of Kobresia littledalei, the first chromosome-level genome in the family Cyperaceae.</title>
        <authorList>
            <person name="Qu G."/>
        </authorList>
    </citation>
    <scope>NUCLEOTIDE SEQUENCE</scope>
    <source>
        <strain evidence="1">C.B.Clarke</strain>
        <tissue evidence="1">Leaf</tissue>
    </source>
</reference>
<dbReference type="PANTHER" id="PTHR36404:SF1">
    <property type="entry name" value="EMBRYO DEFECTIVE 2737"/>
    <property type="match status" value="1"/>
</dbReference>
<dbReference type="AlphaFoldDB" id="A0A833R8H5"/>
<evidence type="ECO:0000313" key="2">
    <source>
        <dbReference type="Proteomes" id="UP000623129"/>
    </source>
</evidence>
<gene>
    <name evidence="1" type="ORF">FCM35_KLT01043</name>
</gene>
<comment type="caution">
    <text evidence="1">The sequence shown here is derived from an EMBL/GenBank/DDBJ whole genome shotgun (WGS) entry which is preliminary data.</text>
</comment>
<protein>
    <submittedName>
        <fullName evidence="1">Uncharacterized protein</fullName>
    </submittedName>
</protein>
<dbReference type="PANTHER" id="PTHR36404">
    <property type="entry name" value="EMBRYO DEFECTIVE 2737"/>
    <property type="match status" value="1"/>
</dbReference>
<dbReference type="Proteomes" id="UP000623129">
    <property type="component" value="Unassembled WGS sequence"/>
</dbReference>
<organism evidence="1 2">
    <name type="scientific">Carex littledalei</name>
    <dbReference type="NCBI Taxonomy" id="544730"/>
    <lineage>
        <taxon>Eukaryota</taxon>
        <taxon>Viridiplantae</taxon>
        <taxon>Streptophyta</taxon>
        <taxon>Embryophyta</taxon>
        <taxon>Tracheophyta</taxon>
        <taxon>Spermatophyta</taxon>
        <taxon>Magnoliopsida</taxon>
        <taxon>Liliopsida</taxon>
        <taxon>Poales</taxon>
        <taxon>Cyperaceae</taxon>
        <taxon>Cyperoideae</taxon>
        <taxon>Cariceae</taxon>
        <taxon>Carex</taxon>
        <taxon>Carex subgen. Euthyceras</taxon>
    </lineage>
</organism>
<dbReference type="GO" id="GO:0009507">
    <property type="term" value="C:chloroplast"/>
    <property type="evidence" value="ECO:0007669"/>
    <property type="project" value="TreeGrafter"/>
</dbReference>
<keyword evidence="2" id="KW-1185">Reference proteome</keyword>